<dbReference type="EMBL" id="BLLK01000047">
    <property type="protein sequence ID" value="GFH54000.1"/>
    <property type="molecule type" value="Genomic_DNA"/>
</dbReference>
<comment type="caution">
    <text evidence="2">The sequence shown here is derived from an EMBL/GenBank/DDBJ whole genome shotgun (WGS) entry which is preliminary data.</text>
</comment>
<keyword evidence="3" id="KW-1185">Reference proteome</keyword>
<evidence type="ECO:0000313" key="3">
    <source>
        <dbReference type="Proteomes" id="UP001054902"/>
    </source>
</evidence>
<accession>A0AAD3CZR3</accession>
<sequence>MNSDERNGKRKRADADMCNHTTSFAGKPNTELSQEEKEAKRQLKKKIKLQSKIKSIENTIRHAIGRKDSKTEKSARKKLEDLLLKENDVVVEMNYVSEFSVNSNKSQDSSNVRNSYSTEEMKKKAKPYILNISDALFHCSAAEQALDGGEGNGKGTRTGNANRATQIQNAVKLLKCMTKGSQTLQMFEDSSALWGYCRQKFYERSMLLCTSIARIEIPKSQCSSSFDKDPAMNKQRLIREKVWSIFSSGKIRNACSIGSGPACDPSGLISFLHMVRSQKTNQPQHLSSSEPVLDNIILMDWSQDWIEVTAPLSKILLEKNLIRVDMKSVFCDVTKDLNDMDNKEANEELFGKTSASDIDFYSISYLLSETRGKWTSFLDTLVTKSKPQTLFYFAEPTPWQLHDVQKLFNEQLDFVWLDSSMDVSSLWGADRRAGPAVMIAMKKG</sequence>
<feature type="region of interest" description="Disordered" evidence="1">
    <location>
        <begin position="1"/>
        <end position="45"/>
    </location>
</feature>
<gene>
    <name evidence="2" type="ORF">CTEN210_10476</name>
</gene>
<proteinExistence type="predicted"/>
<evidence type="ECO:0000313" key="2">
    <source>
        <dbReference type="EMBL" id="GFH54000.1"/>
    </source>
</evidence>
<name>A0AAD3CZR3_9STRA</name>
<dbReference type="Proteomes" id="UP001054902">
    <property type="component" value="Unassembled WGS sequence"/>
</dbReference>
<organism evidence="2 3">
    <name type="scientific">Chaetoceros tenuissimus</name>
    <dbReference type="NCBI Taxonomy" id="426638"/>
    <lineage>
        <taxon>Eukaryota</taxon>
        <taxon>Sar</taxon>
        <taxon>Stramenopiles</taxon>
        <taxon>Ochrophyta</taxon>
        <taxon>Bacillariophyta</taxon>
        <taxon>Coscinodiscophyceae</taxon>
        <taxon>Chaetocerotophycidae</taxon>
        <taxon>Chaetocerotales</taxon>
        <taxon>Chaetocerotaceae</taxon>
        <taxon>Chaetoceros</taxon>
    </lineage>
</organism>
<reference evidence="2 3" key="1">
    <citation type="journal article" date="2021" name="Sci. Rep.">
        <title>The genome of the diatom Chaetoceros tenuissimus carries an ancient integrated fragment of an extant virus.</title>
        <authorList>
            <person name="Hongo Y."/>
            <person name="Kimura K."/>
            <person name="Takaki Y."/>
            <person name="Yoshida Y."/>
            <person name="Baba S."/>
            <person name="Kobayashi G."/>
            <person name="Nagasaki K."/>
            <person name="Hano T."/>
            <person name="Tomaru Y."/>
        </authorList>
    </citation>
    <scope>NUCLEOTIDE SEQUENCE [LARGE SCALE GENOMIC DNA]</scope>
    <source>
        <strain evidence="2 3">NIES-3715</strain>
    </source>
</reference>
<protein>
    <submittedName>
        <fullName evidence="2">Uncharacterized protein</fullName>
    </submittedName>
</protein>
<dbReference type="AlphaFoldDB" id="A0AAD3CZR3"/>
<evidence type="ECO:0000256" key="1">
    <source>
        <dbReference type="SAM" id="MobiDB-lite"/>
    </source>
</evidence>
<feature type="compositionally biased region" description="Basic and acidic residues" evidence="1">
    <location>
        <begin position="1"/>
        <end position="17"/>
    </location>
</feature>